<dbReference type="STRING" id="1073089.A0A1L9S0Y8"/>
<dbReference type="GeneID" id="63745923"/>
<accession>A0A1L9S0Y8</accession>
<dbReference type="VEuPathDB" id="FungiDB:ASPWEDRAFT_166893"/>
<dbReference type="Proteomes" id="UP000184383">
    <property type="component" value="Unassembled WGS sequence"/>
</dbReference>
<dbReference type="AlphaFoldDB" id="A0A1L9S0Y8"/>
<feature type="region of interest" description="Disordered" evidence="1">
    <location>
        <begin position="91"/>
        <end position="114"/>
    </location>
</feature>
<evidence type="ECO:0000313" key="2">
    <source>
        <dbReference type="EMBL" id="OJJ40836.1"/>
    </source>
</evidence>
<gene>
    <name evidence="2" type="ORF">ASPWEDRAFT_166893</name>
</gene>
<evidence type="ECO:0000313" key="3">
    <source>
        <dbReference type="Proteomes" id="UP000184383"/>
    </source>
</evidence>
<evidence type="ECO:0000256" key="1">
    <source>
        <dbReference type="SAM" id="MobiDB-lite"/>
    </source>
</evidence>
<feature type="region of interest" description="Disordered" evidence="1">
    <location>
        <begin position="1"/>
        <end position="32"/>
    </location>
</feature>
<organism evidence="2 3">
    <name type="scientific">Aspergillus wentii DTO 134E9</name>
    <dbReference type="NCBI Taxonomy" id="1073089"/>
    <lineage>
        <taxon>Eukaryota</taxon>
        <taxon>Fungi</taxon>
        <taxon>Dikarya</taxon>
        <taxon>Ascomycota</taxon>
        <taxon>Pezizomycotina</taxon>
        <taxon>Eurotiomycetes</taxon>
        <taxon>Eurotiomycetidae</taxon>
        <taxon>Eurotiales</taxon>
        <taxon>Aspergillaceae</taxon>
        <taxon>Aspergillus</taxon>
        <taxon>Aspergillus subgen. Cremei</taxon>
    </lineage>
</organism>
<sequence length="246" mass="27837">MSDSASSHRSITSHQKRTRTIFPLAHPPPKSAQKLRLNPKLLLQIQQLSPSNRPVAILEVWQPSIFTGRVAKEFPNQPRVRSGDVYVTQSEGYTNLQHARNESEEGDEEGGSGEKDLVGVIGKGGEASEIYASSGRVWEAKNVESGYRFEVKDGDEVRVLEWERKRGSKAKESEMFVLCIADEKGLRRPWIAEMSRVCIEVKGWDRAVRDHLSDWVGRDDEHWDAGFYTLILMFGVYAASQEGWFS</sequence>
<dbReference type="EMBL" id="KV878209">
    <property type="protein sequence ID" value="OJJ40836.1"/>
    <property type="molecule type" value="Genomic_DNA"/>
</dbReference>
<name>A0A1L9S0Y8_ASPWE</name>
<proteinExistence type="predicted"/>
<feature type="compositionally biased region" description="Polar residues" evidence="1">
    <location>
        <begin position="1"/>
        <end position="13"/>
    </location>
</feature>
<dbReference type="RefSeq" id="XP_040694512.1">
    <property type="nucleotide sequence ID" value="XM_040830075.1"/>
</dbReference>
<reference evidence="3" key="1">
    <citation type="journal article" date="2017" name="Genome Biol.">
        <title>Comparative genomics reveals high biological diversity and specific adaptations in the industrially and medically important fungal genus Aspergillus.</title>
        <authorList>
            <person name="de Vries R.P."/>
            <person name="Riley R."/>
            <person name="Wiebenga A."/>
            <person name="Aguilar-Osorio G."/>
            <person name="Amillis S."/>
            <person name="Uchima C.A."/>
            <person name="Anderluh G."/>
            <person name="Asadollahi M."/>
            <person name="Askin M."/>
            <person name="Barry K."/>
            <person name="Battaglia E."/>
            <person name="Bayram O."/>
            <person name="Benocci T."/>
            <person name="Braus-Stromeyer S.A."/>
            <person name="Caldana C."/>
            <person name="Canovas D."/>
            <person name="Cerqueira G.C."/>
            <person name="Chen F."/>
            <person name="Chen W."/>
            <person name="Choi C."/>
            <person name="Clum A."/>
            <person name="Dos Santos R.A."/>
            <person name="Damasio A.R."/>
            <person name="Diallinas G."/>
            <person name="Emri T."/>
            <person name="Fekete E."/>
            <person name="Flipphi M."/>
            <person name="Freyberg S."/>
            <person name="Gallo A."/>
            <person name="Gournas C."/>
            <person name="Habgood R."/>
            <person name="Hainaut M."/>
            <person name="Harispe M.L."/>
            <person name="Henrissat B."/>
            <person name="Hilden K.S."/>
            <person name="Hope R."/>
            <person name="Hossain A."/>
            <person name="Karabika E."/>
            <person name="Karaffa L."/>
            <person name="Karanyi Z."/>
            <person name="Krasevec N."/>
            <person name="Kuo A."/>
            <person name="Kusch H."/>
            <person name="LaButti K."/>
            <person name="Lagendijk E.L."/>
            <person name="Lapidus A."/>
            <person name="Levasseur A."/>
            <person name="Lindquist E."/>
            <person name="Lipzen A."/>
            <person name="Logrieco A.F."/>
            <person name="MacCabe A."/>
            <person name="Maekelae M.R."/>
            <person name="Malavazi I."/>
            <person name="Melin P."/>
            <person name="Meyer V."/>
            <person name="Mielnichuk N."/>
            <person name="Miskei M."/>
            <person name="Molnar A.P."/>
            <person name="Mule G."/>
            <person name="Ngan C.Y."/>
            <person name="Orejas M."/>
            <person name="Orosz E."/>
            <person name="Ouedraogo J.P."/>
            <person name="Overkamp K.M."/>
            <person name="Park H.-S."/>
            <person name="Perrone G."/>
            <person name="Piumi F."/>
            <person name="Punt P.J."/>
            <person name="Ram A.F."/>
            <person name="Ramon A."/>
            <person name="Rauscher S."/>
            <person name="Record E."/>
            <person name="Riano-Pachon D.M."/>
            <person name="Robert V."/>
            <person name="Roehrig J."/>
            <person name="Ruller R."/>
            <person name="Salamov A."/>
            <person name="Salih N.S."/>
            <person name="Samson R.A."/>
            <person name="Sandor E."/>
            <person name="Sanguinetti M."/>
            <person name="Schuetze T."/>
            <person name="Sepcic K."/>
            <person name="Shelest E."/>
            <person name="Sherlock G."/>
            <person name="Sophianopoulou V."/>
            <person name="Squina F.M."/>
            <person name="Sun H."/>
            <person name="Susca A."/>
            <person name="Todd R.B."/>
            <person name="Tsang A."/>
            <person name="Unkles S.E."/>
            <person name="van de Wiele N."/>
            <person name="van Rossen-Uffink D."/>
            <person name="Oliveira J.V."/>
            <person name="Vesth T.C."/>
            <person name="Visser J."/>
            <person name="Yu J.-H."/>
            <person name="Zhou M."/>
            <person name="Andersen M.R."/>
            <person name="Archer D.B."/>
            <person name="Baker S.E."/>
            <person name="Benoit I."/>
            <person name="Brakhage A.A."/>
            <person name="Braus G.H."/>
            <person name="Fischer R."/>
            <person name="Frisvad J.C."/>
            <person name="Goldman G.H."/>
            <person name="Houbraken J."/>
            <person name="Oakley B."/>
            <person name="Pocsi I."/>
            <person name="Scazzocchio C."/>
            <person name="Seiboth B."/>
            <person name="vanKuyk P.A."/>
            <person name="Wortman J."/>
            <person name="Dyer P.S."/>
            <person name="Grigoriev I.V."/>
        </authorList>
    </citation>
    <scope>NUCLEOTIDE SEQUENCE [LARGE SCALE GENOMIC DNA]</scope>
    <source>
        <strain evidence="3">DTO 134E9</strain>
    </source>
</reference>
<dbReference type="OrthoDB" id="4475042at2759"/>
<protein>
    <submittedName>
        <fullName evidence="2">Uncharacterized protein</fullName>
    </submittedName>
</protein>
<keyword evidence="3" id="KW-1185">Reference proteome</keyword>